<sequence>MNPEELRLFVAVPIPDPVRGRIALRLGELKKAASFRKWVDPRDWHITLQFLGECSPQTGERVKERLRELSPTLHPFRLKLGALGLFGDPRRPRILWSGVEGELEALSRLQRKVVSRLSSLGFPAESRPFRPHLTLARNCRQRNFSLPELEARWMDDSDRPEWEVRRIVLYRSHLGRTPMYESVATFDLKGDEEV</sequence>
<evidence type="ECO:0000313" key="5">
    <source>
        <dbReference type="Proteomes" id="UP000198661"/>
    </source>
</evidence>
<feature type="short sequence motif" description="HXTX 1" evidence="2">
    <location>
        <begin position="45"/>
        <end position="48"/>
    </location>
</feature>
<gene>
    <name evidence="4" type="ORF">SAMN04488025_103171</name>
</gene>
<dbReference type="PANTHER" id="PTHR35561:SF1">
    <property type="entry name" value="RNA 2',3'-CYCLIC PHOSPHODIESTERASE"/>
    <property type="match status" value="1"/>
</dbReference>
<keyword evidence="1 2" id="KW-0378">Hydrolase</keyword>
<dbReference type="NCBIfam" id="TIGR02258">
    <property type="entry name" value="2_5_ligase"/>
    <property type="match status" value="1"/>
</dbReference>
<dbReference type="Pfam" id="PF02834">
    <property type="entry name" value="LigT_PEase"/>
    <property type="match status" value="2"/>
</dbReference>
<dbReference type="InterPro" id="IPR009097">
    <property type="entry name" value="Cyclic_Pdiesterase"/>
</dbReference>
<dbReference type="GO" id="GO:0008664">
    <property type="term" value="F:RNA 2',3'-cyclic 3'-phosphodiesterase activity"/>
    <property type="evidence" value="ECO:0007669"/>
    <property type="project" value="UniProtKB-EC"/>
</dbReference>
<dbReference type="Gene3D" id="3.90.1140.10">
    <property type="entry name" value="Cyclic phosphodiesterase"/>
    <property type="match status" value="1"/>
</dbReference>
<evidence type="ECO:0000259" key="3">
    <source>
        <dbReference type="Pfam" id="PF02834"/>
    </source>
</evidence>
<accession>A0A1I2KYQ2</accession>
<comment type="similarity">
    <text evidence="2">Belongs to the 2H phosphoesterase superfamily. ThpR family.</text>
</comment>
<dbReference type="InterPro" id="IPR004175">
    <property type="entry name" value="RNA_CPDase"/>
</dbReference>
<dbReference type="EMBL" id="FOOK01000003">
    <property type="protein sequence ID" value="SFF72192.1"/>
    <property type="molecule type" value="Genomic_DNA"/>
</dbReference>
<dbReference type="AlphaFoldDB" id="A0A1I2KYQ2"/>
<feature type="short sequence motif" description="HXTX 2" evidence="2">
    <location>
        <begin position="132"/>
        <end position="135"/>
    </location>
</feature>
<dbReference type="HAMAP" id="MF_01940">
    <property type="entry name" value="RNA_CPDase"/>
    <property type="match status" value="1"/>
</dbReference>
<proteinExistence type="inferred from homology"/>
<dbReference type="STRING" id="201973.SAMN04488025_103171"/>
<dbReference type="InterPro" id="IPR014051">
    <property type="entry name" value="Phosphoesterase_HXTX"/>
</dbReference>
<comment type="function">
    <text evidence="2">Hydrolyzes RNA 2',3'-cyclic phosphodiester to an RNA 2'-phosphomonoester.</text>
</comment>
<dbReference type="OrthoDB" id="9789350at2"/>
<evidence type="ECO:0000256" key="2">
    <source>
        <dbReference type="HAMAP-Rule" id="MF_01940"/>
    </source>
</evidence>
<evidence type="ECO:0000256" key="1">
    <source>
        <dbReference type="ARBA" id="ARBA00022801"/>
    </source>
</evidence>
<name>A0A1I2KYQ2_9BACL</name>
<keyword evidence="5" id="KW-1185">Reference proteome</keyword>
<dbReference type="GO" id="GO:0004113">
    <property type="term" value="F:2',3'-cyclic-nucleotide 3'-phosphodiesterase activity"/>
    <property type="evidence" value="ECO:0007669"/>
    <property type="project" value="InterPro"/>
</dbReference>
<feature type="domain" description="Phosphoesterase HXTX" evidence="3">
    <location>
        <begin position="12"/>
        <end position="96"/>
    </location>
</feature>
<evidence type="ECO:0000313" key="4">
    <source>
        <dbReference type="EMBL" id="SFF72192.1"/>
    </source>
</evidence>
<dbReference type="RefSeq" id="WP_092035803.1">
    <property type="nucleotide sequence ID" value="NZ_FOOK01000003.1"/>
</dbReference>
<dbReference type="SUPFAM" id="SSF55144">
    <property type="entry name" value="LigT-like"/>
    <property type="match status" value="1"/>
</dbReference>
<dbReference type="Proteomes" id="UP000198661">
    <property type="component" value="Unassembled WGS sequence"/>
</dbReference>
<reference evidence="5" key="1">
    <citation type="submission" date="2016-10" db="EMBL/GenBank/DDBJ databases">
        <authorList>
            <person name="Varghese N."/>
            <person name="Submissions S."/>
        </authorList>
    </citation>
    <scope>NUCLEOTIDE SEQUENCE [LARGE SCALE GENOMIC DNA]</scope>
    <source>
        <strain evidence="5">DSM 44945</strain>
    </source>
</reference>
<dbReference type="GO" id="GO:0016874">
    <property type="term" value="F:ligase activity"/>
    <property type="evidence" value="ECO:0007669"/>
    <property type="project" value="UniProtKB-KW"/>
</dbReference>
<feature type="active site" description="Proton donor" evidence="2">
    <location>
        <position position="45"/>
    </location>
</feature>
<comment type="catalytic activity">
    <reaction evidence="2">
        <text>a 3'-end 2',3'-cyclophospho-ribonucleotide-RNA + H2O = a 3'-end 2'-phospho-ribonucleotide-RNA + H(+)</text>
        <dbReference type="Rhea" id="RHEA:11828"/>
        <dbReference type="Rhea" id="RHEA-COMP:10464"/>
        <dbReference type="Rhea" id="RHEA-COMP:17353"/>
        <dbReference type="ChEBI" id="CHEBI:15377"/>
        <dbReference type="ChEBI" id="CHEBI:15378"/>
        <dbReference type="ChEBI" id="CHEBI:83064"/>
        <dbReference type="ChEBI" id="CHEBI:173113"/>
        <dbReference type="EC" id="3.1.4.58"/>
    </reaction>
</comment>
<feature type="domain" description="Phosphoesterase HXTX" evidence="3">
    <location>
        <begin position="104"/>
        <end position="180"/>
    </location>
</feature>
<organism evidence="4 5">
    <name type="scientific">Planifilum fulgidum</name>
    <dbReference type="NCBI Taxonomy" id="201973"/>
    <lineage>
        <taxon>Bacteria</taxon>
        <taxon>Bacillati</taxon>
        <taxon>Bacillota</taxon>
        <taxon>Bacilli</taxon>
        <taxon>Bacillales</taxon>
        <taxon>Thermoactinomycetaceae</taxon>
        <taxon>Planifilum</taxon>
    </lineage>
</organism>
<dbReference type="PANTHER" id="PTHR35561">
    <property type="entry name" value="RNA 2',3'-CYCLIC PHOSPHODIESTERASE"/>
    <property type="match status" value="1"/>
</dbReference>
<dbReference type="EC" id="3.1.4.58" evidence="2"/>
<keyword evidence="4" id="KW-0436">Ligase</keyword>
<feature type="active site" description="Proton acceptor" evidence="2">
    <location>
        <position position="132"/>
    </location>
</feature>
<protein>
    <recommendedName>
        <fullName evidence="2">RNA 2',3'-cyclic phosphodiesterase</fullName>
        <shortName evidence="2">RNA 2',3'-CPDase</shortName>
        <ecNumber evidence="2">3.1.4.58</ecNumber>
    </recommendedName>
</protein>